<dbReference type="OrthoDB" id="2590398at2759"/>
<dbReference type="Pfam" id="PF13641">
    <property type="entry name" value="Glyco_tranf_2_3"/>
    <property type="match status" value="1"/>
</dbReference>
<feature type="transmembrane region" description="Helical" evidence="2">
    <location>
        <begin position="655"/>
        <end position="677"/>
    </location>
</feature>
<evidence type="ECO:0000313" key="4">
    <source>
        <dbReference type="Proteomes" id="UP000070089"/>
    </source>
</evidence>
<reference evidence="3 4" key="1">
    <citation type="journal article" date="2015" name="Mol. Biochem. Parasitol.">
        <title>Identification of polymorphic genes for use in assemblage B genotyping assays through comparative genomics of multiple assemblage B Giardia duodenalis isolates.</title>
        <authorList>
            <person name="Wielinga C."/>
            <person name="Thompson R.C."/>
            <person name="Monis P."/>
            <person name="Ryan U."/>
        </authorList>
    </citation>
    <scope>NUCLEOTIDE SEQUENCE [LARGE SCALE GENOMIC DNA]</scope>
    <source>
        <strain evidence="3 4">BAH15c1</strain>
    </source>
</reference>
<name>A0A132NVG8_GIAIN</name>
<comment type="caution">
    <text evidence="3">The sequence shown here is derived from an EMBL/GenBank/DDBJ whole genome shotgun (WGS) entry which is preliminary data.</text>
</comment>
<keyword evidence="2" id="KW-1133">Transmembrane helix</keyword>
<dbReference type="AlphaFoldDB" id="A0A132NVG8"/>
<evidence type="ECO:0000256" key="1">
    <source>
        <dbReference type="SAM" id="MobiDB-lite"/>
    </source>
</evidence>
<feature type="region of interest" description="Disordered" evidence="1">
    <location>
        <begin position="874"/>
        <end position="903"/>
    </location>
</feature>
<keyword evidence="3" id="KW-0808">Transferase</keyword>
<evidence type="ECO:0000313" key="3">
    <source>
        <dbReference type="EMBL" id="KWX14050.1"/>
    </source>
</evidence>
<proteinExistence type="predicted"/>
<keyword evidence="2" id="KW-0812">Transmembrane</keyword>
<evidence type="ECO:0000256" key="2">
    <source>
        <dbReference type="SAM" id="Phobius"/>
    </source>
</evidence>
<keyword evidence="2" id="KW-0472">Membrane</keyword>
<feature type="transmembrane region" description="Helical" evidence="2">
    <location>
        <begin position="258"/>
        <end position="278"/>
    </location>
</feature>
<organism evidence="3 4">
    <name type="scientific">Giardia duodenalis assemblage B</name>
    <dbReference type="NCBI Taxonomy" id="1394984"/>
    <lineage>
        <taxon>Eukaryota</taxon>
        <taxon>Metamonada</taxon>
        <taxon>Diplomonadida</taxon>
        <taxon>Hexamitidae</taxon>
        <taxon>Giardiinae</taxon>
        <taxon>Giardia</taxon>
    </lineage>
</organism>
<dbReference type="GO" id="GO:0016740">
    <property type="term" value="F:transferase activity"/>
    <property type="evidence" value="ECO:0007669"/>
    <property type="project" value="UniProtKB-KW"/>
</dbReference>
<dbReference type="InterPro" id="IPR029044">
    <property type="entry name" value="Nucleotide-diphossugar_trans"/>
</dbReference>
<dbReference type="EMBL" id="JXTI01000045">
    <property type="protein sequence ID" value="KWX14050.1"/>
    <property type="molecule type" value="Genomic_DNA"/>
</dbReference>
<dbReference type="Proteomes" id="UP000070089">
    <property type="component" value="Unassembled WGS sequence"/>
</dbReference>
<feature type="compositionally biased region" description="Polar residues" evidence="1">
    <location>
        <begin position="874"/>
        <end position="889"/>
    </location>
</feature>
<gene>
    <name evidence="3" type="ORF">QR46_1930</name>
</gene>
<feature type="transmembrane region" description="Helical" evidence="2">
    <location>
        <begin position="290"/>
        <end position="307"/>
    </location>
</feature>
<dbReference type="VEuPathDB" id="GiardiaDB:QR46_1930"/>
<sequence length="903" mass="100336">MNFSKNSMDALSKLKALQGHAFEGEAGRMQKDPAHVVSQRHEILPSDFGVTRGSTVVEPPVPTLSLEKAKEKKGKRGKVGFHQPSNEMMLETSRVQVTMTQEAGECDSLPSLTNSVASPSTRSVVYRNNDSQTPKVTPQTTKMMESAASAGIPTTGLTLEPTALPLATDGIAPTPYKASVGTPYGYDINISIASNYKQILDIKDDMIHTVLKKIKNQFVDLDVRKVQATVFINSVNSQVNDYHKAAFGPDLISSWPHYLWIALWGILIGTTVTLLIVLGGMKIAFQVMTILFYIFISLEYILMFVAMKLGQYAPLPKLNEEDSANDQITPGKIALIIPLGWGIKGLTQEQKVRKRAGKLEVLTNTLQGALNVFHPTDVFVVHNSSDQELPDSVVMECCEGRAVYVPLAIGSKSCSAYYGSILSSWLGFEYCIVMDDDTVLPRELAPVLSGELTCDAYAIAIAATYNETGPGGQPTNLSKTSKMIVGLQDIEYKLSDLSKLTQYNFTHSSSVLSPHGAINLWKASLLHHIMAEHNGIFHGEDYQMGLAMRKLFSSKRCGFISSCIVATVAPTTWKDLYYQRFTSWDLAAQQFLWGGFCASPKSGFYGQVLCCLPCTVDNLYLRIVTLEDVWTVLQDYFRYPLLIYHIVLSIIIRQFNVVVFLMYILVFVAQWIIAASLEYIKFKDRPDLQVRKESRLVAVLMFPVYRFLFSFVRVNALFRFFFKFESIKRAAISIKEMNLPVPKRIPLLYPGLEKAATDGVEIVGSAVIRNRKGVDEGLVREILQIALKEQKTPRSREFLEAVQSKGGGIGTAASIRSGRLSKTATNEFHSKQTSRLNLTRQIGGPQQDGSYTPSCARSAVEYIKRFPARTPLSAQHSIVQSNHTSSRLQSALVEAGEPTERWW</sequence>
<accession>A0A132NVG8</accession>
<feature type="transmembrane region" description="Helical" evidence="2">
    <location>
        <begin position="697"/>
        <end position="722"/>
    </location>
</feature>
<dbReference type="SUPFAM" id="SSF53448">
    <property type="entry name" value="Nucleotide-diphospho-sugar transferases"/>
    <property type="match status" value="1"/>
</dbReference>
<protein>
    <submittedName>
        <fullName evidence="3">Glucosyltransferase</fullName>
    </submittedName>
</protein>